<evidence type="ECO:0000256" key="2">
    <source>
        <dbReference type="ARBA" id="ARBA00023015"/>
    </source>
</evidence>
<dbReference type="EMBL" id="QFGA01000001">
    <property type="protein sequence ID" value="TEB08662.1"/>
    <property type="molecule type" value="Genomic_DNA"/>
</dbReference>
<dbReference type="InterPro" id="IPR047057">
    <property type="entry name" value="MerR_fam"/>
</dbReference>
<evidence type="ECO:0000256" key="1">
    <source>
        <dbReference type="ARBA" id="ARBA00022491"/>
    </source>
</evidence>
<dbReference type="Gene3D" id="1.10.1660.10">
    <property type="match status" value="1"/>
</dbReference>
<reference evidence="6 7" key="1">
    <citation type="journal article" date="2018" name="Environ. Microbiol.">
        <title>Novel energy conservation strategies and behaviour of Pelotomaculum schinkii driving syntrophic propionate catabolism.</title>
        <authorList>
            <person name="Hidalgo-Ahumada C.A.P."/>
            <person name="Nobu M.K."/>
            <person name="Narihiro T."/>
            <person name="Tamaki H."/>
            <person name="Liu W.T."/>
            <person name="Kamagata Y."/>
            <person name="Stams A.J.M."/>
            <person name="Imachi H."/>
            <person name="Sousa D.Z."/>
        </authorList>
    </citation>
    <scope>NUCLEOTIDE SEQUENCE [LARGE SCALE GENOMIC DNA]</scope>
    <source>
        <strain evidence="6 7">HH</strain>
    </source>
</reference>
<dbReference type="PANTHER" id="PTHR30204">
    <property type="entry name" value="REDOX-CYCLING DRUG-SENSING TRANSCRIPTIONAL ACTIVATOR SOXR"/>
    <property type="match status" value="1"/>
</dbReference>
<keyword evidence="7" id="KW-1185">Reference proteome</keyword>
<proteinExistence type="predicted"/>
<keyword evidence="4" id="KW-0804">Transcription</keyword>
<dbReference type="SMART" id="SM00422">
    <property type="entry name" value="HTH_MERR"/>
    <property type="match status" value="1"/>
</dbReference>
<evidence type="ECO:0000256" key="3">
    <source>
        <dbReference type="ARBA" id="ARBA00023125"/>
    </source>
</evidence>
<dbReference type="PANTHER" id="PTHR30204:SF69">
    <property type="entry name" value="MERR-FAMILY TRANSCRIPTIONAL REGULATOR"/>
    <property type="match status" value="1"/>
</dbReference>
<dbReference type="AlphaFoldDB" id="A0A4Y7RIY2"/>
<accession>A0A4Y7RIY2</accession>
<dbReference type="Pfam" id="PF13411">
    <property type="entry name" value="MerR_1"/>
    <property type="match status" value="1"/>
</dbReference>
<keyword evidence="3" id="KW-0238">DNA-binding</keyword>
<organism evidence="6 7">
    <name type="scientific">Pelotomaculum schinkii</name>
    <dbReference type="NCBI Taxonomy" id="78350"/>
    <lineage>
        <taxon>Bacteria</taxon>
        <taxon>Bacillati</taxon>
        <taxon>Bacillota</taxon>
        <taxon>Clostridia</taxon>
        <taxon>Eubacteriales</taxon>
        <taxon>Desulfotomaculaceae</taxon>
        <taxon>Pelotomaculum</taxon>
    </lineage>
</organism>
<dbReference type="SUPFAM" id="SSF46955">
    <property type="entry name" value="Putative DNA-binding domain"/>
    <property type="match status" value="1"/>
</dbReference>
<protein>
    <submittedName>
        <fullName evidence="6">Mercuric resistance operon regulatory protein</fullName>
    </submittedName>
</protein>
<sequence>MENRIKIGDFVKLTGSTLKTINYYHKIGLLPVPERSARGYRLYGPTELNRMRLIKRLKSLGLGLKHIKEIMGDLQNPKTWREVLQSLRLELLNQKKTLEERMAKIDTLLSENALLLNEDSLDSPSFQMITEILGADQIEKYARTCPEIYDQHRKLYGILDDFQWGEDYRESFRALAEYFKTHPEHYQLALDSGAHWAKLSHLSVDDPQIEALARESVALINSMPPVKELICKHPGMKKPLESLYQEIVADVLSPAQLKYQQLVEKFLSSED</sequence>
<keyword evidence="1" id="KW-0678">Repressor</keyword>
<evidence type="ECO:0000256" key="4">
    <source>
        <dbReference type="ARBA" id="ARBA00023163"/>
    </source>
</evidence>
<dbReference type="PRINTS" id="PR00040">
    <property type="entry name" value="HTHMERR"/>
</dbReference>
<gene>
    <name evidence="6" type="primary">merR1</name>
    <name evidence="6" type="ORF">Psch_02231</name>
</gene>
<name>A0A4Y7RIY2_9FIRM</name>
<evidence type="ECO:0000313" key="7">
    <source>
        <dbReference type="Proteomes" id="UP000298324"/>
    </source>
</evidence>
<dbReference type="GO" id="GO:0003677">
    <property type="term" value="F:DNA binding"/>
    <property type="evidence" value="ECO:0007669"/>
    <property type="project" value="UniProtKB-KW"/>
</dbReference>
<dbReference type="InterPro" id="IPR000551">
    <property type="entry name" value="MerR-type_HTH_dom"/>
</dbReference>
<comment type="caution">
    <text evidence="6">The sequence shown here is derived from an EMBL/GenBank/DDBJ whole genome shotgun (WGS) entry which is preliminary data.</text>
</comment>
<dbReference type="InterPro" id="IPR009061">
    <property type="entry name" value="DNA-bd_dom_put_sf"/>
</dbReference>
<dbReference type="RefSeq" id="WP_190240169.1">
    <property type="nucleotide sequence ID" value="NZ_QFGA01000001.1"/>
</dbReference>
<evidence type="ECO:0000313" key="6">
    <source>
        <dbReference type="EMBL" id="TEB08662.1"/>
    </source>
</evidence>
<dbReference type="CDD" id="cd00592">
    <property type="entry name" value="HTH_MerR-like"/>
    <property type="match status" value="1"/>
</dbReference>
<evidence type="ECO:0000259" key="5">
    <source>
        <dbReference type="PROSITE" id="PS50937"/>
    </source>
</evidence>
<dbReference type="GO" id="GO:0003700">
    <property type="term" value="F:DNA-binding transcription factor activity"/>
    <property type="evidence" value="ECO:0007669"/>
    <property type="project" value="InterPro"/>
</dbReference>
<keyword evidence="2" id="KW-0805">Transcription regulation</keyword>
<feature type="domain" description="HTH merR-type" evidence="5">
    <location>
        <begin position="4"/>
        <end position="73"/>
    </location>
</feature>
<dbReference type="Proteomes" id="UP000298324">
    <property type="component" value="Unassembled WGS sequence"/>
</dbReference>
<dbReference type="PROSITE" id="PS50937">
    <property type="entry name" value="HTH_MERR_2"/>
    <property type="match status" value="1"/>
</dbReference>